<comment type="catalytic activity">
    <reaction evidence="1 10">
        <text>5-hydroxyisourate + H2O = 5-hydroxy-2-oxo-4-ureido-2,5-dihydro-1H-imidazole-5-carboxylate + H(+)</text>
        <dbReference type="Rhea" id="RHEA:23736"/>
        <dbReference type="ChEBI" id="CHEBI:15377"/>
        <dbReference type="ChEBI" id="CHEBI:15378"/>
        <dbReference type="ChEBI" id="CHEBI:18072"/>
        <dbReference type="ChEBI" id="CHEBI:58639"/>
        <dbReference type="EC" id="3.5.2.17"/>
    </reaction>
</comment>
<keyword evidence="13" id="KW-1185">Reference proteome</keyword>
<dbReference type="InterPro" id="IPR023416">
    <property type="entry name" value="Transthyretin/HIU_hydrolase_d"/>
</dbReference>
<dbReference type="InterPro" id="IPR036817">
    <property type="entry name" value="Transthyretin/HIU_hydrolase_sf"/>
</dbReference>
<evidence type="ECO:0000313" key="12">
    <source>
        <dbReference type="EMBL" id="SDB82134.1"/>
    </source>
</evidence>
<dbReference type="AlphaFoldDB" id="A0A1G6GJL5"/>
<name>A0A1G6GJL5_9GAMM</name>
<dbReference type="EC" id="3.5.2.17" evidence="5 10"/>
<dbReference type="PANTHER" id="PTHR10395:SF7">
    <property type="entry name" value="5-HYDROXYISOURATE HYDROLASE"/>
    <property type="match status" value="1"/>
</dbReference>
<dbReference type="PANTHER" id="PTHR10395">
    <property type="entry name" value="URICASE AND TRANSTHYRETIN-RELATED"/>
    <property type="match status" value="1"/>
</dbReference>
<gene>
    <name evidence="12" type="ORF">SAMN05421733_101272</name>
</gene>
<dbReference type="PROSITE" id="PS00768">
    <property type="entry name" value="TRANSTHYRETIN_1"/>
    <property type="match status" value="1"/>
</dbReference>
<comment type="subunit">
    <text evidence="4 10">Homotetramer.</text>
</comment>
<dbReference type="GO" id="GO:0006144">
    <property type="term" value="P:purine nucleobase metabolic process"/>
    <property type="evidence" value="ECO:0007669"/>
    <property type="project" value="UniProtKB-KW"/>
</dbReference>
<dbReference type="Pfam" id="PF00576">
    <property type="entry name" value="Transthyretin"/>
    <property type="match status" value="1"/>
</dbReference>
<comment type="function">
    <text evidence="2">Catalyzes the hydrolysis of 5-hydroxyisourate (HIU) to 2-oxo-4-hydroxy-4-carboxy-5-ureidoimidazoline (OHCU).</text>
</comment>
<evidence type="ECO:0000256" key="3">
    <source>
        <dbReference type="ARBA" id="ARBA00009850"/>
    </source>
</evidence>
<dbReference type="OrthoDB" id="9792386at2"/>
<evidence type="ECO:0000256" key="9">
    <source>
        <dbReference type="PIRSR" id="PIRSR600895-51"/>
    </source>
</evidence>
<organism evidence="12 13">
    <name type="scientific">Acinetobacter boissieri</name>
    <dbReference type="NCBI Taxonomy" id="1219383"/>
    <lineage>
        <taxon>Bacteria</taxon>
        <taxon>Pseudomonadati</taxon>
        <taxon>Pseudomonadota</taxon>
        <taxon>Gammaproteobacteria</taxon>
        <taxon>Moraxellales</taxon>
        <taxon>Moraxellaceae</taxon>
        <taxon>Acinetobacter</taxon>
    </lineage>
</organism>
<evidence type="ECO:0000256" key="10">
    <source>
        <dbReference type="RuleBase" id="RU361270"/>
    </source>
</evidence>
<dbReference type="Gene3D" id="2.60.40.180">
    <property type="entry name" value="Transthyretin/hydroxyisourate hydrolase domain"/>
    <property type="match status" value="1"/>
</dbReference>
<dbReference type="InterPro" id="IPR023418">
    <property type="entry name" value="Thyroxine_BS"/>
</dbReference>
<evidence type="ECO:0000256" key="8">
    <source>
        <dbReference type="ARBA" id="ARBA00022801"/>
    </source>
</evidence>
<dbReference type="InterPro" id="IPR000895">
    <property type="entry name" value="Transthyretin/HIU_hydrolase"/>
</dbReference>
<protein>
    <recommendedName>
        <fullName evidence="6 10">5-hydroxyisourate hydrolase</fullName>
        <shortName evidence="10">HIU hydrolase</shortName>
        <shortName evidence="10">HIUHase</shortName>
        <ecNumber evidence="5 10">3.5.2.17</ecNumber>
    </recommendedName>
</protein>
<keyword evidence="7 10" id="KW-0659">Purine metabolism</keyword>
<dbReference type="InterPro" id="IPR014306">
    <property type="entry name" value="Hydroxyisourate_hydrolase"/>
</dbReference>
<evidence type="ECO:0000256" key="1">
    <source>
        <dbReference type="ARBA" id="ARBA00001043"/>
    </source>
</evidence>
<dbReference type="EMBL" id="FMYL01000001">
    <property type="protein sequence ID" value="SDB82134.1"/>
    <property type="molecule type" value="Genomic_DNA"/>
</dbReference>
<reference evidence="13" key="1">
    <citation type="submission" date="2016-09" db="EMBL/GenBank/DDBJ databases">
        <authorList>
            <person name="Varghese N."/>
            <person name="Submissions S."/>
        </authorList>
    </citation>
    <scope>NUCLEOTIDE SEQUENCE [LARGE SCALE GENOMIC DNA]</scope>
    <source>
        <strain evidence="13">ANC 4422</strain>
    </source>
</reference>
<dbReference type="RefSeq" id="WP_092746534.1">
    <property type="nucleotide sequence ID" value="NZ_FMYL01000001.1"/>
</dbReference>
<evidence type="ECO:0000256" key="2">
    <source>
        <dbReference type="ARBA" id="ARBA00002704"/>
    </source>
</evidence>
<dbReference type="SUPFAM" id="SSF49472">
    <property type="entry name" value="Transthyretin (synonym: prealbumin)"/>
    <property type="match status" value="1"/>
</dbReference>
<dbReference type="PRINTS" id="PR00189">
    <property type="entry name" value="TRNSTHYRETIN"/>
</dbReference>
<evidence type="ECO:0000313" key="13">
    <source>
        <dbReference type="Proteomes" id="UP000242501"/>
    </source>
</evidence>
<feature type="binding site" evidence="9">
    <location>
        <position position="106"/>
    </location>
    <ligand>
        <name>substrate</name>
    </ligand>
</feature>
<evidence type="ECO:0000256" key="4">
    <source>
        <dbReference type="ARBA" id="ARBA00011881"/>
    </source>
</evidence>
<accession>A0A1G6GJL5</accession>
<comment type="similarity">
    <text evidence="3 10">Belongs to the transthyretin family. 5-hydroxyisourate hydrolase subfamily.</text>
</comment>
<feature type="domain" description="Transthyretin/hydroxyisourate hydrolase" evidence="11">
    <location>
        <begin position="2"/>
        <end position="108"/>
    </location>
</feature>
<evidence type="ECO:0000256" key="6">
    <source>
        <dbReference type="ARBA" id="ARBA00017539"/>
    </source>
</evidence>
<evidence type="ECO:0000256" key="7">
    <source>
        <dbReference type="ARBA" id="ARBA00022631"/>
    </source>
</evidence>
<dbReference type="GO" id="GO:0033971">
    <property type="term" value="F:hydroxyisourate hydrolase activity"/>
    <property type="evidence" value="ECO:0007669"/>
    <property type="project" value="UniProtKB-EC"/>
</dbReference>
<keyword evidence="8 10" id="KW-0378">Hydrolase</keyword>
<feature type="binding site" evidence="9">
    <location>
        <position position="41"/>
    </location>
    <ligand>
        <name>substrate</name>
    </ligand>
</feature>
<dbReference type="STRING" id="1219383.SAMN05421733_101272"/>
<dbReference type="NCBIfam" id="TIGR02962">
    <property type="entry name" value="hdxy_isourate"/>
    <property type="match status" value="1"/>
</dbReference>
<dbReference type="CDD" id="cd05822">
    <property type="entry name" value="TLP_HIUase"/>
    <property type="match status" value="1"/>
</dbReference>
<sequence length="109" mass="12383">MISTHILDTNRGKPASGIQVKLFDANNHTLIGQGITDTDGRLKDFSLGEHVITEGAYQLEYDILPYFKALKQDTFFPKVCLQFYIANAHEHYHIPLLMSPYAYSTYRGS</sequence>
<proteinExistence type="inferred from homology"/>
<dbReference type="Proteomes" id="UP000242501">
    <property type="component" value="Unassembled WGS sequence"/>
</dbReference>
<evidence type="ECO:0000256" key="5">
    <source>
        <dbReference type="ARBA" id="ARBA00012609"/>
    </source>
</evidence>
<evidence type="ECO:0000259" key="11">
    <source>
        <dbReference type="Pfam" id="PF00576"/>
    </source>
</evidence>
<feature type="binding site" evidence="9">
    <location>
        <position position="5"/>
    </location>
    <ligand>
        <name>substrate</name>
    </ligand>
</feature>